<dbReference type="PIRSF" id="PIRSF000239">
    <property type="entry name" value="AHPC"/>
    <property type="match status" value="1"/>
</dbReference>
<dbReference type="FunFam" id="3.40.30.10:FF:000007">
    <property type="entry name" value="Thioredoxin-dependent thiol peroxidase"/>
    <property type="match status" value="1"/>
</dbReference>
<evidence type="ECO:0000256" key="1">
    <source>
        <dbReference type="ARBA" id="ARBA00003330"/>
    </source>
</evidence>
<comment type="subunit">
    <text evidence="2">Monomer.</text>
</comment>
<evidence type="ECO:0000256" key="12">
    <source>
        <dbReference type="ARBA" id="ARBA00049091"/>
    </source>
</evidence>
<accession>A0A5M6CF23</accession>
<keyword evidence="4 15" id="KW-0575">Peroxidase</keyword>
<evidence type="ECO:0000256" key="4">
    <source>
        <dbReference type="ARBA" id="ARBA00022559"/>
    </source>
</evidence>
<organism evidence="15 16">
    <name type="scientific">Taibaiella lutea</name>
    <dbReference type="NCBI Taxonomy" id="2608001"/>
    <lineage>
        <taxon>Bacteria</taxon>
        <taxon>Pseudomonadati</taxon>
        <taxon>Bacteroidota</taxon>
        <taxon>Chitinophagia</taxon>
        <taxon>Chitinophagales</taxon>
        <taxon>Chitinophagaceae</taxon>
        <taxon>Taibaiella</taxon>
    </lineage>
</organism>
<evidence type="ECO:0000313" key="15">
    <source>
        <dbReference type="EMBL" id="KAA5533721.1"/>
    </source>
</evidence>
<gene>
    <name evidence="15" type="ORF">F0919_14410</name>
</gene>
<evidence type="ECO:0000256" key="6">
    <source>
        <dbReference type="ARBA" id="ARBA00023002"/>
    </source>
</evidence>
<keyword evidence="16" id="KW-1185">Reference proteome</keyword>
<dbReference type="InterPro" id="IPR000866">
    <property type="entry name" value="AhpC/TSA"/>
</dbReference>
<feature type="domain" description="Thioredoxin" evidence="14">
    <location>
        <begin position="6"/>
        <end position="155"/>
    </location>
</feature>
<dbReference type="PROSITE" id="PS51352">
    <property type="entry name" value="THIOREDOXIN_2"/>
    <property type="match status" value="1"/>
</dbReference>
<keyword evidence="6 15" id="KW-0560">Oxidoreductase</keyword>
<evidence type="ECO:0000256" key="13">
    <source>
        <dbReference type="PIRSR" id="PIRSR000239-1"/>
    </source>
</evidence>
<evidence type="ECO:0000256" key="3">
    <source>
        <dbReference type="ARBA" id="ARBA00013017"/>
    </source>
</evidence>
<comment type="function">
    <text evidence="1">Thiol-specific peroxidase that catalyzes the reduction of hydrogen peroxide and organic hydroperoxides to water and alcohols, respectively. Plays a role in cell protection against oxidative stress by detoxifying peroxides and as sensor of hydrogen peroxide-mediated signaling events.</text>
</comment>
<dbReference type="NCBIfam" id="NF006960">
    <property type="entry name" value="PRK09437.1"/>
    <property type="match status" value="1"/>
</dbReference>
<dbReference type="Gene3D" id="3.40.30.10">
    <property type="entry name" value="Glutaredoxin"/>
    <property type="match status" value="1"/>
</dbReference>
<dbReference type="PANTHER" id="PTHR42801:SF4">
    <property type="entry name" value="AHPC_TSA FAMILY PROTEIN"/>
    <property type="match status" value="1"/>
</dbReference>
<comment type="similarity">
    <text evidence="10">Belongs to the peroxiredoxin family. BCP/PrxQ subfamily.</text>
</comment>
<dbReference type="CDD" id="cd03017">
    <property type="entry name" value="PRX_BCP"/>
    <property type="match status" value="1"/>
</dbReference>
<dbReference type="InterPro" id="IPR050924">
    <property type="entry name" value="Peroxiredoxin_BCP/PrxQ"/>
</dbReference>
<keyword evidence="7" id="KW-1015">Disulfide bond</keyword>
<dbReference type="EMBL" id="VWSH01000003">
    <property type="protein sequence ID" value="KAA5533721.1"/>
    <property type="molecule type" value="Genomic_DNA"/>
</dbReference>
<proteinExistence type="inferred from homology"/>
<dbReference type="InterPro" id="IPR013766">
    <property type="entry name" value="Thioredoxin_domain"/>
</dbReference>
<dbReference type="GO" id="GO:0045454">
    <property type="term" value="P:cell redox homeostasis"/>
    <property type="evidence" value="ECO:0007669"/>
    <property type="project" value="TreeGrafter"/>
</dbReference>
<evidence type="ECO:0000256" key="5">
    <source>
        <dbReference type="ARBA" id="ARBA00022862"/>
    </source>
</evidence>
<feature type="active site" description="Cysteine sulfenic acid (-SOH) intermediate; for peroxidase activity" evidence="13">
    <location>
        <position position="48"/>
    </location>
</feature>
<protein>
    <recommendedName>
        <fullName evidence="3">thioredoxin-dependent peroxiredoxin</fullName>
        <ecNumber evidence="3">1.11.1.24</ecNumber>
    </recommendedName>
    <alternativeName>
        <fullName evidence="9">Thioredoxin peroxidase</fullName>
    </alternativeName>
    <alternativeName>
        <fullName evidence="11">Thioredoxin-dependent peroxiredoxin Bcp</fullName>
    </alternativeName>
</protein>
<dbReference type="GO" id="GO:0005737">
    <property type="term" value="C:cytoplasm"/>
    <property type="evidence" value="ECO:0007669"/>
    <property type="project" value="TreeGrafter"/>
</dbReference>
<evidence type="ECO:0000313" key="16">
    <source>
        <dbReference type="Proteomes" id="UP000323632"/>
    </source>
</evidence>
<dbReference type="PANTHER" id="PTHR42801">
    <property type="entry name" value="THIOREDOXIN-DEPENDENT PEROXIDE REDUCTASE"/>
    <property type="match status" value="1"/>
</dbReference>
<evidence type="ECO:0000256" key="10">
    <source>
        <dbReference type="ARBA" id="ARBA00038489"/>
    </source>
</evidence>
<evidence type="ECO:0000256" key="7">
    <source>
        <dbReference type="ARBA" id="ARBA00023157"/>
    </source>
</evidence>
<dbReference type="Proteomes" id="UP000323632">
    <property type="component" value="Unassembled WGS sequence"/>
</dbReference>
<dbReference type="InterPro" id="IPR024706">
    <property type="entry name" value="Peroxiredoxin_AhpC-typ"/>
</dbReference>
<sequence length="155" mass="17482">MTAAPLQPGTKAPLFKAKDQNGDVISLKDFAGKKVALFFYPHDNTPTCTDEACNLRDNYSLLKKAGIEVIGVSTDDEKSHKKFETKHQLPFTLIADPEMKIVEAYGVWGLKKFMGREFDGTHRTTFLIDEKGIIRHVIEKVKSKMHASQILDLFK</sequence>
<evidence type="ECO:0000256" key="2">
    <source>
        <dbReference type="ARBA" id="ARBA00011245"/>
    </source>
</evidence>
<dbReference type="Pfam" id="PF00578">
    <property type="entry name" value="AhpC-TSA"/>
    <property type="match status" value="1"/>
</dbReference>
<dbReference type="EC" id="1.11.1.24" evidence="3"/>
<evidence type="ECO:0000259" key="14">
    <source>
        <dbReference type="PROSITE" id="PS51352"/>
    </source>
</evidence>
<reference evidence="15 16" key="1">
    <citation type="submission" date="2019-09" db="EMBL/GenBank/DDBJ databases">
        <title>Genome sequence and assembly of Taibaiella sp.</title>
        <authorList>
            <person name="Chhetri G."/>
        </authorList>
    </citation>
    <scope>NUCLEOTIDE SEQUENCE [LARGE SCALE GENOMIC DNA]</scope>
    <source>
        <strain evidence="15 16">KVB11</strain>
    </source>
</reference>
<keyword evidence="5" id="KW-0049">Antioxidant</keyword>
<name>A0A5M6CF23_9BACT</name>
<keyword evidence="8" id="KW-0676">Redox-active center</keyword>
<comment type="caution">
    <text evidence="15">The sequence shown here is derived from an EMBL/GenBank/DDBJ whole genome shotgun (WGS) entry which is preliminary data.</text>
</comment>
<dbReference type="InterPro" id="IPR036249">
    <property type="entry name" value="Thioredoxin-like_sf"/>
</dbReference>
<evidence type="ECO:0000256" key="8">
    <source>
        <dbReference type="ARBA" id="ARBA00023284"/>
    </source>
</evidence>
<evidence type="ECO:0000256" key="9">
    <source>
        <dbReference type="ARBA" id="ARBA00032824"/>
    </source>
</evidence>
<evidence type="ECO:0000256" key="11">
    <source>
        <dbReference type="ARBA" id="ARBA00042639"/>
    </source>
</evidence>
<dbReference type="GO" id="GO:0034599">
    <property type="term" value="P:cellular response to oxidative stress"/>
    <property type="evidence" value="ECO:0007669"/>
    <property type="project" value="TreeGrafter"/>
</dbReference>
<dbReference type="GO" id="GO:0008379">
    <property type="term" value="F:thioredoxin peroxidase activity"/>
    <property type="evidence" value="ECO:0007669"/>
    <property type="project" value="TreeGrafter"/>
</dbReference>
<dbReference type="SUPFAM" id="SSF52833">
    <property type="entry name" value="Thioredoxin-like"/>
    <property type="match status" value="1"/>
</dbReference>
<dbReference type="AlphaFoldDB" id="A0A5M6CF23"/>
<comment type="catalytic activity">
    <reaction evidence="12">
        <text>a hydroperoxide + [thioredoxin]-dithiol = an alcohol + [thioredoxin]-disulfide + H2O</text>
        <dbReference type="Rhea" id="RHEA:62620"/>
        <dbReference type="Rhea" id="RHEA-COMP:10698"/>
        <dbReference type="Rhea" id="RHEA-COMP:10700"/>
        <dbReference type="ChEBI" id="CHEBI:15377"/>
        <dbReference type="ChEBI" id="CHEBI:29950"/>
        <dbReference type="ChEBI" id="CHEBI:30879"/>
        <dbReference type="ChEBI" id="CHEBI:35924"/>
        <dbReference type="ChEBI" id="CHEBI:50058"/>
        <dbReference type="EC" id="1.11.1.24"/>
    </reaction>
</comment>
<dbReference type="RefSeq" id="WP_150033467.1">
    <property type="nucleotide sequence ID" value="NZ_VWSH01000003.1"/>
</dbReference>